<dbReference type="GO" id="GO:0005886">
    <property type="term" value="C:plasma membrane"/>
    <property type="evidence" value="ECO:0007669"/>
    <property type="project" value="UniProtKB-ARBA"/>
</dbReference>
<dbReference type="GO" id="GO:0005524">
    <property type="term" value="F:ATP binding"/>
    <property type="evidence" value="ECO:0007669"/>
    <property type="project" value="UniProtKB-KW"/>
</dbReference>
<evidence type="ECO:0000256" key="4">
    <source>
        <dbReference type="ARBA" id="ARBA00022741"/>
    </source>
</evidence>
<dbReference type="RefSeq" id="WP_129440688.1">
    <property type="nucleotide sequence ID" value="NZ_CP035492.1"/>
</dbReference>
<keyword evidence="11" id="KW-1185">Reference proteome</keyword>
<dbReference type="InterPro" id="IPR050445">
    <property type="entry name" value="Bact_polysacc_biosynth/exp"/>
</dbReference>
<evidence type="ECO:0000256" key="6">
    <source>
        <dbReference type="ARBA" id="ARBA00022840"/>
    </source>
</evidence>
<dbReference type="KEGG" id="pprt:ET464_10480"/>
<feature type="domain" description="AAA" evidence="9">
    <location>
        <begin position="41"/>
        <end position="201"/>
    </location>
</feature>
<accession>A0A4P6EX22</accession>
<name>A0A4P6EX22_9BACL</name>
<keyword evidence="5 10" id="KW-0418">Kinase</keyword>
<evidence type="ECO:0000256" key="2">
    <source>
        <dbReference type="ARBA" id="ARBA00011903"/>
    </source>
</evidence>
<dbReference type="InterPro" id="IPR005702">
    <property type="entry name" value="Wzc-like_C"/>
</dbReference>
<dbReference type="InterPro" id="IPR027417">
    <property type="entry name" value="P-loop_NTPase"/>
</dbReference>
<evidence type="ECO:0000313" key="11">
    <source>
        <dbReference type="Proteomes" id="UP000293568"/>
    </source>
</evidence>
<dbReference type="Gene3D" id="3.40.50.300">
    <property type="entry name" value="P-loop containing nucleotide triphosphate hydrolases"/>
    <property type="match status" value="1"/>
</dbReference>
<evidence type="ECO:0000256" key="7">
    <source>
        <dbReference type="ARBA" id="ARBA00023137"/>
    </source>
</evidence>
<dbReference type="GO" id="GO:0004715">
    <property type="term" value="F:non-membrane spanning protein tyrosine kinase activity"/>
    <property type="evidence" value="ECO:0007669"/>
    <property type="project" value="UniProtKB-EC"/>
</dbReference>
<dbReference type="EMBL" id="CP035492">
    <property type="protein sequence ID" value="QAY66773.1"/>
    <property type="molecule type" value="Genomic_DNA"/>
</dbReference>
<dbReference type="PANTHER" id="PTHR32309:SF13">
    <property type="entry name" value="FERRIC ENTEROBACTIN TRANSPORT PROTEIN FEPE"/>
    <property type="match status" value="1"/>
</dbReference>
<dbReference type="SUPFAM" id="SSF52540">
    <property type="entry name" value="P-loop containing nucleoside triphosphate hydrolases"/>
    <property type="match status" value="1"/>
</dbReference>
<dbReference type="PANTHER" id="PTHR32309">
    <property type="entry name" value="TYROSINE-PROTEIN KINASE"/>
    <property type="match status" value="1"/>
</dbReference>
<dbReference type="CDD" id="cd05387">
    <property type="entry name" value="BY-kinase"/>
    <property type="match status" value="1"/>
</dbReference>
<evidence type="ECO:0000256" key="1">
    <source>
        <dbReference type="ARBA" id="ARBA00007316"/>
    </source>
</evidence>
<keyword evidence="4" id="KW-0547">Nucleotide-binding</keyword>
<dbReference type="FunFam" id="3.40.50.300:FF:000527">
    <property type="entry name" value="Tyrosine-protein kinase etk"/>
    <property type="match status" value="1"/>
</dbReference>
<dbReference type="OrthoDB" id="9794577at2"/>
<evidence type="ECO:0000256" key="3">
    <source>
        <dbReference type="ARBA" id="ARBA00022679"/>
    </source>
</evidence>
<dbReference type="Proteomes" id="UP000293568">
    <property type="component" value="Chromosome"/>
</dbReference>
<evidence type="ECO:0000256" key="5">
    <source>
        <dbReference type="ARBA" id="ARBA00022777"/>
    </source>
</evidence>
<dbReference type="NCBIfam" id="TIGR01007">
    <property type="entry name" value="eps_fam"/>
    <property type="match status" value="1"/>
</dbReference>
<keyword evidence="3 10" id="KW-0808">Transferase</keyword>
<organism evidence="10 11">
    <name type="scientific">Paenibacillus protaetiae</name>
    <dbReference type="NCBI Taxonomy" id="2509456"/>
    <lineage>
        <taxon>Bacteria</taxon>
        <taxon>Bacillati</taxon>
        <taxon>Bacillota</taxon>
        <taxon>Bacilli</taxon>
        <taxon>Bacillales</taxon>
        <taxon>Paenibacillaceae</taxon>
        <taxon>Paenibacillus</taxon>
    </lineage>
</organism>
<dbReference type="AlphaFoldDB" id="A0A4P6EX22"/>
<evidence type="ECO:0000259" key="9">
    <source>
        <dbReference type="Pfam" id="PF13614"/>
    </source>
</evidence>
<keyword evidence="6" id="KW-0067">ATP-binding</keyword>
<dbReference type="InterPro" id="IPR025669">
    <property type="entry name" value="AAA_dom"/>
</dbReference>
<evidence type="ECO:0000256" key="8">
    <source>
        <dbReference type="ARBA" id="ARBA00051245"/>
    </source>
</evidence>
<sequence>MRRSINDSSLIVTVNPKSPISEVYRTLRTNIQYSSLEHSLQIIMVTSSVAGEGKTTTVSNLAVTYAQEGKKVLLIDADMRKPSLHQVFEKTNRLGLSTILSHPSSIESAIQDTIIDNLSILPSGPIPENPSELLSSENMREFLTQLRDKYEIVLIDTPPILAVIDGSIISTLCDGVILVAGAGRVKKQHLNKAIKQLEHVNASMIGFVLNQTSKDDQDIFYMKYYG</sequence>
<dbReference type="GO" id="GO:0042802">
    <property type="term" value="F:identical protein binding"/>
    <property type="evidence" value="ECO:0007669"/>
    <property type="project" value="UniProtKB-ARBA"/>
</dbReference>
<dbReference type="EC" id="2.7.10.2" evidence="2"/>
<dbReference type="Pfam" id="PF13614">
    <property type="entry name" value="AAA_31"/>
    <property type="match status" value="1"/>
</dbReference>
<reference evidence="10 11" key="1">
    <citation type="submission" date="2019-01" db="EMBL/GenBank/DDBJ databases">
        <title>Genome sequencing of strain FW100M-2.</title>
        <authorList>
            <person name="Heo J."/>
            <person name="Kim S.-J."/>
            <person name="Kim J.-S."/>
            <person name="Hong S.-B."/>
            <person name="Kwon S.-W."/>
        </authorList>
    </citation>
    <scope>NUCLEOTIDE SEQUENCE [LARGE SCALE GENOMIC DNA]</scope>
    <source>
        <strain evidence="10 11">FW100M-2</strain>
    </source>
</reference>
<proteinExistence type="inferred from homology"/>
<evidence type="ECO:0000313" key="10">
    <source>
        <dbReference type="EMBL" id="QAY66773.1"/>
    </source>
</evidence>
<keyword evidence="7" id="KW-0829">Tyrosine-protein kinase</keyword>
<protein>
    <recommendedName>
        <fullName evidence="2">non-specific protein-tyrosine kinase</fullName>
        <ecNumber evidence="2">2.7.10.2</ecNumber>
    </recommendedName>
</protein>
<gene>
    <name evidence="10" type="ORF">ET464_10480</name>
</gene>
<comment type="similarity">
    <text evidence="1">Belongs to the CpsD/CapB family.</text>
</comment>
<comment type="catalytic activity">
    <reaction evidence="8">
        <text>L-tyrosyl-[protein] + ATP = O-phospho-L-tyrosyl-[protein] + ADP + H(+)</text>
        <dbReference type="Rhea" id="RHEA:10596"/>
        <dbReference type="Rhea" id="RHEA-COMP:10136"/>
        <dbReference type="Rhea" id="RHEA-COMP:20101"/>
        <dbReference type="ChEBI" id="CHEBI:15378"/>
        <dbReference type="ChEBI" id="CHEBI:30616"/>
        <dbReference type="ChEBI" id="CHEBI:46858"/>
        <dbReference type="ChEBI" id="CHEBI:61978"/>
        <dbReference type="ChEBI" id="CHEBI:456216"/>
        <dbReference type="EC" id="2.7.10.2"/>
    </reaction>
</comment>